<organism evidence="1 2">
    <name type="scientific">Malacoplasma iowae 695</name>
    <dbReference type="NCBI Taxonomy" id="1048830"/>
    <lineage>
        <taxon>Bacteria</taxon>
        <taxon>Bacillati</taxon>
        <taxon>Mycoplasmatota</taxon>
        <taxon>Mycoplasmoidales</taxon>
        <taxon>Mycoplasmoidaceae</taxon>
        <taxon>Malacoplasma</taxon>
    </lineage>
</organism>
<protein>
    <submittedName>
        <fullName evidence="1">Uncharacterized protein</fullName>
    </submittedName>
</protein>
<dbReference type="Proteomes" id="UP000464283">
    <property type="component" value="Chromosome"/>
</dbReference>
<name>A0A6P1LI44_MALIO</name>
<dbReference type="EMBL" id="CP033512">
    <property type="protein sequence ID" value="QHG89785.1"/>
    <property type="molecule type" value="Genomic_DNA"/>
</dbReference>
<evidence type="ECO:0000313" key="2">
    <source>
        <dbReference type="Proteomes" id="UP000464283"/>
    </source>
</evidence>
<accession>A0A6P1LI44</accession>
<reference evidence="1 2" key="1">
    <citation type="submission" date="2018-11" db="EMBL/GenBank/DDBJ databases">
        <title>The first complete genome sequence of Mycoplasma iowae strain 695.</title>
        <authorList>
            <person name="Ghanem M."/>
            <person name="El-Gazzar M."/>
        </authorList>
    </citation>
    <scope>NUCLEOTIDE SEQUENCE [LARGE SCALE GENOMIC DNA]</scope>
    <source>
        <strain evidence="1 2">695</strain>
    </source>
</reference>
<proteinExistence type="predicted"/>
<evidence type="ECO:0000313" key="1">
    <source>
        <dbReference type="EMBL" id="QHG89785.1"/>
    </source>
</evidence>
<gene>
    <name evidence="1" type="ORF">EER00_02700</name>
</gene>
<dbReference type="AlphaFoldDB" id="A0A6P1LI44"/>
<sequence length="77" mass="9064">MSTTIILDTIIHLQSFKIYVLIHGFNYNKLNNVISKNKLNNFIVNNKLNNVINKNKSFWKNNICYSYILILVKETIC</sequence>